<evidence type="ECO:0000256" key="1">
    <source>
        <dbReference type="SAM" id="SignalP"/>
    </source>
</evidence>
<dbReference type="AlphaFoldDB" id="A0A835L9K3"/>
<feature type="chain" id="PRO_5032494965" evidence="1">
    <location>
        <begin position="20"/>
        <end position="213"/>
    </location>
</feature>
<feature type="signal peptide" evidence="1">
    <location>
        <begin position="1"/>
        <end position="19"/>
    </location>
</feature>
<evidence type="ECO:0000313" key="2">
    <source>
        <dbReference type="EMBL" id="KAF9415537.1"/>
    </source>
</evidence>
<evidence type="ECO:0000313" key="3">
    <source>
        <dbReference type="Proteomes" id="UP000648187"/>
    </source>
</evidence>
<protein>
    <submittedName>
        <fullName evidence="2">Uncharacterized protein</fullName>
    </submittedName>
</protein>
<proteinExistence type="predicted"/>
<keyword evidence="1" id="KW-0732">Signal</keyword>
<dbReference type="Proteomes" id="UP000648187">
    <property type="component" value="Unassembled WGS sequence"/>
</dbReference>
<accession>A0A835L9K3</accession>
<keyword evidence="3" id="KW-1185">Reference proteome</keyword>
<organism evidence="2 3">
    <name type="scientific">Spodoptera exigua</name>
    <name type="common">Beet armyworm</name>
    <name type="synonym">Noctua fulgens</name>
    <dbReference type="NCBI Taxonomy" id="7107"/>
    <lineage>
        <taxon>Eukaryota</taxon>
        <taxon>Metazoa</taxon>
        <taxon>Ecdysozoa</taxon>
        <taxon>Arthropoda</taxon>
        <taxon>Hexapoda</taxon>
        <taxon>Insecta</taxon>
        <taxon>Pterygota</taxon>
        <taxon>Neoptera</taxon>
        <taxon>Endopterygota</taxon>
        <taxon>Lepidoptera</taxon>
        <taxon>Glossata</taxon>
        <taxon>Ditrysia</taxon>
        <taxon>Noctuoidea</taxon>
        <taxon>Noctuidae</taxon>
        <taxon>Amphipyrinae</taxon>
        <taxon>Spodoptera</taxon>
    </lineage>
</organism>
<sequence length="213" mass="23776">MSFTTYIFILSTILKFSNSAYVISIYGDVYKDRGFFNKTFPWIIDNIGGEISVDYFLVGSGRYSVPQMCALKELKSNTYLQAQYLKCETEGNPSEYCLCETGIDPKKFKQCVASGGSMASWAAAKFSQLGIDTTPIVEIGPKSTVFAVDDSWYLKKICTIFGENQPRGCLKPFDCNQSEVYPEKKALAQFDKVCDCGYNYCGTQVTPTTTMEP</sequence>
<name>A0A835L9K3_SPOEX</name>
<comment type="caution">
    <text evidence="2">The sequence shown here is derived from an EMBL/GenBank/DDBJ whole genome shotgun (WGS) entry which is preliminary data.</text>
</comment>
<dbReference type="EMBL" id="JACKWZ010000109">
    <property type="protein sequence ID" value="KAF9415537.1"/>
    <property type="molecule type" value="Genomic_DNA"/>
</dbReference>
<reference evidence="2" key="1">
    <citation type="submission" date="2020-08" db="EMBL/GenBank/DDBJ databases">
        <title>Spodoptera exigua strain:BAW_Kor-Di-RS1 Genome sequencing and assembly.</title>
        <authorList>
            <person name="Kim J."/>
            <person name="Nam H.Y."/>
            <person name="Kwon M."/>
            <person name="Choi J.H."/>
            <person name="Cho S.R."/>
            <person name="Kim G.-H."/>
        </authorList>
    </citation>
    <scope>NUCLEOTIDE SEQUENCE</scope>
    <source>
        <strain evidence="2">BAW_Kor-Di-RS1</strain>
        <tissue evidence="2">Whole-body</tissue>
    </source>
</reference>
<gene>
    <name evidence="2" type="ORF">HW555_006856</name>
</gene>